<dbReference type="SUPFAM" id="SSF141452">
    <property type="entry name" value="Hcp1-like"/>
    <property type="match status" value="1"/>
</dbReference>
<sequence length="188" mass="20147">MSMTSNGVPDPDDALRMLDLALGGASGCDLVMLIEHSGTPIEGELARQFEDGKPRLEIAGYFWGGHQHSQSGRAAAARALSNFIVVRRTDAATASIASLLRVNAEAGKVIVSVYKSGGDVKSTEAQSMLEFTMEKVRVTSHMLLTNSVLGVPTEIISFAFRRFSIRSAPQKEAGARGAVRECVFESTE</sequence>
<proteinExistence type="predicted"/>
<reference evidence="1 2" key="1">
    <citation type="submission" date="2019-12" db="EMBL/GenBank/DDBJ databases">
        <title>Hybrid Genome Assemblies of two High G+C Isolates from Undergraduate Microbiology Courses.</title>
        <authorList>
            <person name="Ne Ville C.J."/>
            <person name="Enright D."/>
            <person name="Hernandez I."/>
            <person name="Dodsworth J."/>
            <person name="Orwin P.M."/>
        </authorList>
    </citation>
    <scope>NUCLEOTIDE SEQUENCE [LARGE SCALE GENOMIC DNA]</scope>
    <source>
        <strain evidence="1 2">CSUSB</strain>
    </source>
</reference>
<evidence type="ECO:0000313" key="2">
    <source>
        <dbReference type="Proteomes" id="UP000425817"/>
    </source>
</evidence>
<dbReference type="Gene3D" id="2.30.110.20">
    <property type="entry name" value="Hcp1-like"/>
    <property type="match status" value="1"/>
</dbReference>
<dbReference type="InterPro" id="IPR036624">
    <property type="entry name" value="Hcp1-lik_sf"/>
</dbReference>
<gene>
    <name evidence="1" type="ORF">GOQ09_02775</name>
</gene>
<name>A0A6I6H120_VARPD</name>
<dbReference type="OrthoDB" id="8845653at2"/>
<dbReference type="AlphaFoldDB" id="A0A6I6H120"/>
<dbReference type="EMBL" id="CP046622">
    <property type="protein sequence ID" value="QGW80582.1"/>
    <property type="molecule type" value="Genomic_DNA"/>
</dbReference>
<organism evidence="1 2">
    <name type="scientific">Variovorax paradoxus</name>
    <dbReference type="NCBI Taxonomy" id="34073"/>
    <lineage>
        <taxon>Bacteria</taxon>
        <taxon>Pseudomonadati</taxon>
        <taxon>Pseudomonadota</taxon>
        <taxon>Betaproteobacteria</taxon>
        <taxon>Burkholderiales</taxon>
        <taxon>Comamonadaceae</taxon>
        <taxon>Variovorax</taxon>
    </lineage>
</organism>
<evidence type="ECO:0000313" key="1">
    <source>
        <dbReference type="EMBL" id="QGW80582.1"/>
    </source>
</evidence>
<dbReference type="InterPro" id="IPR008514">
    <property type="entry name" value="T6SS_Hcp"/>
</dbReference>
<dbReference type="RefSeq" id="WP_157611782.1">
    <property type="nucleotide sequence ID" value="NZ_CP046622.1"/>
</dbReference>
<dbReference type="Pfam" id="PF05638">
    <property type="entry name" value="T6SS_HCP"/>
    <property type="match status" value="1"/>
</dbReference>
<protein>
    <submittedName>
        <fullName evidence="1">Uncharacterized protein</fullName>
    </submittedName>
</protein>
<accession>A0A6I6H120</accession>
<dbReference type="Proteomes" id="UP000425817">
    <property type="component" value="Chromosome"/>
</dbReference>